<protein>
    <recommendedName>
        <fullName evidence="3">Urease operon accessory protein</fullName>
    </recommendedName>
</protein>
<sequence length="205" mass="23201">MTKKMYIVGNGPIKEDLSAAIDRSDFVVRFNEPKSSIGMSGTKTDILFMCNAGKPMQRRLADPSFIASPIVRAASQIVLAYHPFIIERYFPKPNILSRIKGRRSDWTMATIRALGGVGKTNIVLPEQFYLDGCRELGLPDSKMAEVFPSTGFFGIYYILNHPDYAGWDISVCGFSWQGWKRHAWANEQEWVKDKVDRKLLSVIDS</sequence>
<dbReference type="Gene3D" id="3.90.1480.20">
    <property type="entry name" value="Glycosyl transferase family 29"/>
    <property type="match status" value="1"/>
</dbReference>
<comment type="caution">
    <text evidence="1">The sequence shown here is derived from an EMBL/GenBank/DDBJ whole genome shotgun (WGS) entry which is preliminary data.</text>
</comment>
<reference evidence="1 2" key="1">
    <citation type="submission" date="2020-07" db="EMBL/GenBank/DDBJ databases">
        <title>Genomic Encyclopedia of Type Strains, Phase IV (KMG-V): Genome sequencing to study the core and pangenomes of soil and plant-associated prokaryotes.</title>
        <authorList>
            <person name="Whitman W."/>
        </authorList>
    </citation>
    <scope>NUCLEOTIDE SEQUENCE [LARGE SCALE GENOMIC DNA]</scope>
    <source>
        <strain evidence="1 2">AN3</strain>
    </source>
</reference>
<evidence type="ECO:0000313" key="2">
    <source>
        <dbReference type="Proteomes" id="UP000549052"/>
    </source>
</evidence>
<dbReference type="RefSeq" id="WP_182550745.1">
    <property type="nucleotide sequence ID" value="NZ_JACGXN010000006.1"/>
</dbReference>
<name>A0A839EUJ6_9HYPH</name>
<dbReference type="AlphaFoldDB" id="A0A839EUJ6"/>
<dbReference type="Proteomes" id="UP000549052">
    <property type="component" value="Unassembled WGS sequence"/>
</dbReference>
<accession>A0A839EUJ6</accession>
<gene>
    <name evidence="1" type="ORF">FHW16_003806</name>
</gene>
<organism evidence="1 2">
    <name type="scientific">Phyllobacterium myrsinacearum</name>
    <dbReference type="NCBI Taxonomy" id="28101"/>
    <lineage>
        <taxon>Bacteria</taxon>
        <taxon>Pseudomonadati</taxon>
        <taxon>Pseudomonadota</taxon>
        <taxon>Alphaproteobacteria</taxon>
        <taxon>Hyphomicrobiales</taxon>
        <taxon>Phyllobacteriaceae</taxon>
        <taxon>Phyllobacterium</taxon>
    </lineage>
</organism>
<dbReference type="EMBL" id="JACGXN010000006">
    <property type="protein sequence ID" value="MBA8880087.1"/>
    <property type="molecule type" value="Genomic_DNA"/>
</dbReference>
<evidence type="ECO:0000313" key="1">
    <source>
        <dbReference type="EMBL" id="MBA8880087.1"/>
    </source>
</evidence>
<keyword evidence="2" id="KW-1185">Reference proteome</keyword>
<proteinExistence type="predicted"/>
<dbReference type="InterPro" id="IPR038578">
    <property type="entry name" value="GT29-like_sf"/>
</dbReference>
<evidence type="ECO:0008006" key="3">
    <source>
        <dbReference type="Google" id="ProtNLM"/>
    </source>
</evidence>